<evidence type="ECO:0000313" key="3">
    <source>
        <dbReference type="EMBL" id="KAJ0410300.1"/>
    </source>
</evidence>
<name>A0AAD5MA89_PYTIN</name>
<dbReference type="InterPro" id="IPR006595">
    <property type="entry name" value="CTLH_C"/>
</dbReference>
<dbReference type="Pfam" id="PF08513">
    <property type="entry name" value="LisH"/>
    <property type="match status" value="1"/>
</dbReference>
<evidence type="ECO:0000313" key="4">
    <source>
        <dbReference type="Proteomes" id="UP001209570"/>
    </source>
</evidence>
<dbReference type="PROSITE" id="PS50896">
    <property type="entry name" value="LISH"/>
    <property type="match status" value="1"/>
</dbReference>
<dbReference type="PROSITE" id="PS50897">
    <property type="entry name" value="CTLH"/>
    <property type="match status" value="1"/>
</dbReference>
<dbReference type="Pfam" id="PF10607">
    <property type="entry name" value="CTLH"/>
    <property type="match status" value="1"/>
</dbReference>
<protein>
    <recommendedName>
        <fullName evidence="2">CTLH domain-containing protein</fullName>
    </recommendedName>
</protein>
<evidence type="ECO:0000259" key="2">
    <source>
        <dbReference type="PROSITE" id="PS50897"/>
    </source>
</evidence>
<reference evidence="3" key="1">
    <citation type="submission" date="2021-12" db="EMBL/GenBank/DDBJ databases">
        <title>Prjna785345.</title>
        <authorList>
            <person name="Rujirawat T."/>
            <person name="Krajaejun T."/>
        </authorList>
    </citation>
    <scope>NUCLEOTIDE SEQUENCE</scope>
    <source>
        <strain evidence="3">Pi057C3</strain>
    </source>
</reference>
<proteinExistence type="predicted"/>
<dbReference type="EMBL" id="JAKCXM010000001">
    <property type="protein sequence ID" value="KAJ0410300.1"/>
    <property type="molecule type" value="Genomic_DNA"/>
</dbReference>
<dbReference type="InterPro" id="IPR050618">
    <property type="entry name" value="Ubq-SigPath_Reg"/>
</dbReference>
<accession>A0AAD5MA89</accession>
<dbReference type="InterPro" id="IPR024964">
    <property type="entry name" value="CTLH/CRA"/>
</dbReference>
<dbReference type="AlphaFoldDB" id="A0AAD5MA89"/>
<feature type="region of interest" description="Disordered" evidence="1">
    <location>
        <begin position="1"/>
        <end position="51"/>
    </location>
</feature>
<evidence type="ECO:0000256" key="1">
    <source>
        <dbReference type="SAM" id="MobiDB-lite"/>
    </source>
</evidence>
<dbReference type="SMART" id="SM00668">
    <property type="entry name" value="CTLH"/>
    <property type="match status" value="1"/>
</dbReference>
<dbReference type="PANTHER" id="PTHR12864">
    <property type="entry name" value="RAN BINDING PROTEIN 9-RELATED"/>
    <property type="match status" value="1"/>
</dbReference>
<organism evidence="3 4">
    <name type="scientific">Pythium insidiosum</name>
    <name type="common">Pythiosis disease agent</name>
    <dbReference type="NCBI Taxonomy" id="114742"/>
    <lineage>
        <taxon>Eukaryota</taxon>
        <taxon>Sar</taxon>
        <taxon>Stramenopiles</taxon>
        <taxon>Oomycota</taxon>
        <taxon>Peronosporomycetes</taxon>
        <taxon>Pythiales</taxon>
        <taxon>Pythiaceae</taxon>
        <taxon>Pythium</taxon>
    </lineage>
</organism>
<keyword evidence="4" id="KW-1185">Reference proteome</keyword>
<dbReference type="Proteomes" id="UP001209570">
    <property type="component" value="Unassembled WGS sequence"/>
</dbReference>
<sequence>MPATQSSRRHSARRRRKNNRSALPMRGLGPLQQQQQHQQPARSAGDGDGRRMRVSKEWMNRLVMDYLIGRGYRDVAEAFWRDSGTKPHVDLQSVQARMRIHQLLLNGEIAQARDKLLHIDATFIDRNGSIGFLLAKQEMIELIKRGQVMAALTFATQHLAPFGEKN</sequence>
<comment type="caution">
    <text evidence="3">The sequence shown here is derived from an EMBL/GenBank/DDBJ whole genome shotgun (WGS) entry which is preliminary data.</text>
</comment>
<feature type="domain" description="CTLH" evidence="2">
    <location>
        <begin position="93"/>
        <end position="150"/>
    </location>
</feature>
<feature type="compositionally biased region" description="Basic residues" evidence="1">
    <location>
        <begin position="7"/>
        <end position="19"/>
    </location>
</feature>
<gene>
    <name evidence="3" type="ORF">P43SY_002632</name>
</gene>
<dbReference type="InterPro" id="IPR006594">
    <property type="entry name" value="LisH"/>
</dbReference>